<name>A0A1F6V8U9_9BACT</name>
<keyword evidence="1" id="KW-0808">Transferase</keyword>
<dbReference type="GO" id="GO:0009165">
    <property type="term" value="P:nucleotide biosynthetic process"/>
    <property type="evidence" value="ECO:0007669"/>
    <property type="project" value="UniProtKB-KW"/>
</dbReference>
<dbReference type="InterPro" id="IPR033690">
    <property type="entry name" value="Adenylat_kinase_CS"/>
</dbReference>
<reference evidence="5 6" key="1">
    <citation type="journal article" date="2016" name="Nat. Commun.">
        <title>Thousands of microbial genomes shed light on interconnected biogeochemical processes in an aquifer system.</title>
        <authorList>
            <person name="Anantharaman K."/>
            <person name="Brown C.T."/>
            <person name="Hug L.A."/>
            <person name="Sharon I."/>
            <person name="Castelle C.J."/>
            <person name="Probst A.J."/>
            <person name="Thomas B.C."/>
            <person name="Singh A."/>
            <person name="Wilkins M.J."/>
            <person name="Karaoz U."/>
            <person name="Brodie E.L."/>
            <person name="Williams K.H."/>
            <person name="Hubbard S.S."/>
            <person name="Banfield J.F."/>
        </authorList>
    </citation>
    <scope>NUCLEOTIDE SEQUENCE [LARGE SCALE GENOMIC DNA]</scope>
</reference>
<keyword evidence="4" id="KW-0418">Kinase</keyword>
<dbReference type="Pfam" id="PF00406">
    <property type="entry name" value="ADK"/>
    <property type="match status" value="1"/>
</dbReference>
<comment type="caution">
    <text evidence="5">The sequence shown here is derived from an EMBL/GenBank/DDBJ whole genome shotgun (WGS) entry which is preliminary data.</text>
</comment>
<organism evidence="5 6">
    <name type="scientific">Candidatus Nomurabacteria bacterium RIFCSPHIGHO2_01_FULL_40_24b</name>
    <dbReference type="NCBI Taxonomy" id="1801739"/>
    <lineage>
        <taxon>Bacteria</taxon>
        <taxon>Candidatus Nomuraibacteriota</taxon>
    </lineage>
</organism>
<evidence type="ECO:0000313" key="5">
    <source>
        <dbReference type="EMBL" id="OGI65936.1"/>
    </source>
</evidence>
<gene>
    <name evidence="5" type="ORF">A2647_03985</name>
</gene>
<dbReference type="InterPro" id="IPR000850">
    <property type="entry name" value="Adenylat/UMP-CMP_kin"/>
</dbReference>
<dbReference type="Gene3D" id="3.40.50.300">
    <property type="entry name" value="P-loop containing nucleotide triphosphate hydrolases"/>
    <property type="match status" value="1"/>
</dbReference>
<sequence>MSKIMKGPLTEFPIIKTKVSNVTKKFDLTDPAQRKEYFESKVGAEIGKLKKYLKENTFIAYLLGKKNSGKGTYTKLMGEIFGADKIGHISVGDLVRATYKDIEDPIKRKEIMEYLEDHYRGYISIEDAIDALIGKNQKVLLPTEFILALLKREIDKFDRKVIFIDGFPRDLDQVQYSLYFRDLANYRLDPDIFVAINIPESVLDERMRNRVVCPTCQAPRNLSVFPTKKVGYDKDTKQYFLICDNPECGGARMVSKEGDTAGIESIRERLDLDDKLTKKVMSLHGVPKVLLRNAVPVDSVKNNIVDDYEVTPSYIFKHEEKTGEVNISEEPWIVKDDEGNDSFSLLAPPVVVALIKQLVQALKL</sequence>
<dbReference type="PANTHER" id="PTHR23359">
    <property type="entry name" value="NUCLEOTIDE KINASE"/>
    <property type="match status" value="1"/>
</dbReference>
<dbReference type="AlphaFoldDB" id="A0A1F6V8U9"/>
<dbReference type="Proteomes" id="UP000177370">
    <property type="component" value="Unassembled WGS sequence"/>
</dbReference>
<dbReference type="SUPFAM" id="SSF52540">
    <property type="entry name" value="P-loop containing nucleoside triphosphate hydrolases"/>
    <property type="match status" value="1"/>
</dbReference>
<evidence type="ECO:0000256" key="1">
    <source>
        <dbReference type="ARBA" id="ARBA00022679"/>
    </source>
</evidence>
<evidence type="ECO:0008006" key="7">
    <source>
        <dbReference type="Google" id="ProtNLM"/>
    </source>
</evidence>
<keyword evidence="3" id="KW-0547">Nucleotide-binding</keyword>
<evidence type="ECO:0000256" key="2">
    <source>
        <dbReference type="ARBA" id="ARBA00022727"/>
    </source>
</evidence>
<dbReference type="InterPro" id="IPR027417">
    <property type="entry name" value="P-loop_NTPase"/>
</dbReference>
<dbReference type="EMBL" id="MFTP01000010">
    <property type="protein sequence ID" value="OGI65936.1"/>
    <property type="molecule type" value="Genomic_DNA"/>
</dbReference>
<dbReference type="GO" id="GO:0019205">
    <property type="term" value="F:nucleobase-containing compound kinase activity"/>
    <property type="evidence" value="ECO:0007669"/>
    <property type="project" value="InterPro"/>
</dbReference>
<proteinExistence type="predicted"/>
<evidence type="ECO:0000256" key="3">
    <source>
        <dbReference type="ARBA" id="ARBA00022741"/>
    </source>
</evidence>
<dbReference type="GO" id="GO:0005524">
    <property type="term" value="F:ATP binding"/>
    <property type="evidence" value="ECO:0007669"/>
    <property type="project" value="InterPro"/>
</dbReference>
<evidence type="ECO:0000256" key="4">
    <source>
        <dbReference type="ARBA" id="ARBA00022777"/>
    </source>
</evidence>
<dbReference type="PROSITE" id="PS00113">
    <property type="entry name" value="ADENYLATE_KINASE"/>
    <property type="match status" value="1"/>
</dbReference>
<evidence type="ECO:0000313" key="6">
    <source>
        <dbReference type="Proteomes" id="UP000177370"/>
    </source>
</evidence>
<keyword evidence="2" id="KW-0545">Nucleotide biosynthesis</keyword>
<accession>A0A1F6V8U9</accession>
<protein>
    <recommendedName>
        <fullName evidence="7">Adenylate kinase</fullName>
    </recommendedName>
</protein>